<reference evidence="3" key="2">
    <citation type="submission" date="2019-02" db="EMBL/GenBank/DDBJ databases">
        <title>Granulicella sibirica sp. nov., a psychrotolerant acidobacterium isolated from an organic soil layer in forested tundra, West Siberia.</title>
        <authorList>
            <person name="Oshkin I.Y."/>
            <person name="Kulichevskaya I.S."/>
            <person name="Rijpstra W.I.C."/>
            <person name="Sinninghe Damste J.S."/>
            <person name="Rakitin A.L."/>
            <person name="Ravin N.V."/>
            <person name="Dedysh S.N."/>
        </authorList>
    </citation>
    <scope>NUCLEOTIDE SEQUENCE [LARGE SCALE GENOMIC DNA]</scope>
    <source>
        <strain evidence="3">AF10</strain>
    </source>
</reference>
<protein>
    <submittedName>
        <fullName evidence="2">Uncharacterized protein</fullName>
    </submittedName>
</protein>
<dbReference type="AlphaFoldDB" id="A0A4Q0T6E9"/>
<evidence type="ECO:0000256" key="1">
    <source>
        <dbReference type="SAM" id="Phobius"/>
    </source>
</evidence>
<dbReference type="Proteomes" id="UP000289437">
    <property type="component" value="Unassembled WGS sequence"/>
</dbReference>
<dbReference type="OrthoDB" id="129568at2"/>
<keyword evidence="1" id="KW-0812">Transmembrane</keyword>
<evidence type="ECO:0000313" key="3">
    <source>
        <dbReference type="Proteomes" id="UP000289437"/>
    </source>
</evidence>
<sequence>MTLLNAPEYNASREAKKRNVLVGSGIAILLIALLSVAGFISGHGWLFMNLPVEHKVSVFLETLQAGDYAKAYGIWWNDPDWQKHPDAHKDYPLSRFTEDWTTESDWKGPIKTFHVDVSKRDDTGVVVAATVNDSRKKLFLKYQKKDGTLSYFPLELQY</sequence>
<evidence type="ECO:0000313" key="2">
    <source>
        <dbReference type="EMBL" id="RXH57678.1"/>
    </source>
</evidence>
<comment type="caution">
    <text evidence="2">The sequence shown here is derived from an EMBL/GenBank/DDBJ whole genome shotgun (WGS) entry which is preliminary data.</text>
</comment>
<organism evidence="2 3">
    <name type="scientific">Granulicella sibirica</name>
    <dbReference type="NCBI Taxonomy" id="2479048"/>
    <lineage>
        <taxon>Bacteria</taxon>
        <taxon>Pseudomonadati</taxon>
        <taxon>Acidobacteriota</taxon>
        <taxon>Terriglobia</taxon>
        <taxon>Terriglobales</taxon>
        <taxon>Acidobacteriaceae</taxon>
        <taxon>Granulicella</taxon>
    </lineage>
</organism>
<keyword evidence="1" id="KW-1133">Transmembrane helix</keyword>
<proteinExistence type="predicted"/>
<reference evidence="2 3" key="1">
    <citation type="submission" date="2018-11" db="EMBL/GenBank/DDBJ databases">
        <authorList>
            <person name="Mardanov A.V."/>
            <person name="Ravin N.V."/>
            <person name="Dedysh S.N."/>
        </authorList>
    </citation>
    <scope>NUCLEOTIDE SEQUENCE [LARGE SCALE GENOMIC DNA]</scope>
    <source>
        <strain evidence="2 3">AF10</strain>
    </source>
</reference>
<dbReference type="EMBL" id="RDSM01000001">
    <property type="protein sequence ID" value="RXH57678.1"/>
    <property type="molecule type" value="Genomic_DNA"/>
</dbReference>
<feature type="transmembrane region" description="Helical" evidence="1">
    <location>
        <begin position="20"/>
        <end position="40"/>
    </location>
</feature>
<accession>A0A4Q0T6E9</accession>
<keyword evidence="1" id="KW-0472">Membrane</keyword>
<gene>
    <name evidence="2" type="ORF">GRAN_0988</name>
</gene>
<name>A0A4Q0T6E9_9BACT</name>
<keyword evidence="3" id="KW-1185">Reference proteome</keyword>
<dbReference type="RefSeq" id="WP_128911813.1">
    <property type="nucleotide sequence ID" value="NZ_RDSM01000001.1"/>
</dbReference>